<evidence type="ECO:0000256" key="5">
    <source>
        <dbReference type="ARBA" id="ARBA00022679"/>
    </source>
</evidence>
<dbReference type="Proteomes" id="UP000003806">
    <property type="component" value="Chromosome"/>
</dbReference>
<dbReference type="GO" id="GO:0009236">
    <property type="term" value="P:cobalamin biosynthetic process"/>
    <property type="evidence" value="ECO:0007669"/>
    <property type="project" value="UniProtKB-UniPathway"/>
</dbReference>
<dbReference type="NCBIfam" id="TIGR00212">
    <property type="entry name" value="hemC"/>
    <property type="match status" value="1"/>
</dbReference>
<sequence length="714" mass="75403">MRRIWLIGGTSDAKNLADILVAEGFSLLATVATPEGLSFWGERPGLEVRAGRLDEAAMEGLLAQEKFLAVVDGSHPYAQQVTACAREASRRAGVPFFRLGRAATPLPAGAKVFPTAALAAEFLANTSGKIFLTVGSKELEPFAALRGAGERLTVRILPALASLEKCFALGLGPANVIAMTGPFSQATNELQLKESGAAWLVTKDGGAAGGAPEKFAAAEALGVGLVVISRPLEGDEAVDAGRIVQSLKNITGGELTAPAREDVPEQKALVPLFFDLNDGFVLLAGGGPVAARRARALLSCGVRVLMVAPELCAASKQLSGRDGFTWCARQWQESDCHGATVVLAATDDPSINGRIVQTARRLGIPVNRADSRQGNDFVFPAVVRLGSDVAALSTSSLSPARTAKLAARLRAAWPQMCRDVPLGRPLRLASRESELAMAQSRLVAERLHEATGFDVEIIPFRTRGDAVADRRLESAGGKGLFVKELERAILSGQADLAVHSLKDMPSSCPDGLAFAALMDRQTAFDCLVLRPGLTGRPVRIGTSSARRIAQGRALFSDAQFVPLRGNLRTRLSKLDGGEFDALILAEAGLRRLGLQERVSRVFSPDQMIPSAGQGTLAVQCPFDGPVFDLVSQLDEPAVRTCCLAERAFIDRLNGGCTAPHGAYARVDGETIEMIGLYVRPDGKTLSGKISGPAADGPSLAAELADRLKRRGDGL</sequence>
<dbReference type="PROSITE" id="PS51014">
    <property type="entry name" value="COBK_CBIJ"/>
    <property type="match status" value="1"/>
</dbReference>
<dbReference type="InterPro" id="IPR022417">
    <property type="entry name" value="Porphobilin_deaminase_N"/>
</dbReference>
<dbReference type="PANTHER" id="PTHR11557:SF0">
    <property type="entry name" value="PORPHOBILINOGEN DEAMINASE"/>
    <property type="match status" value="1"/>
</dbReference>
<comment type="catalytic activity">
    <reaction evidence="9">
        <text>precorrin-2 + NAD(+) = sirohydrochlorin + NADH + 2 H(+)</text>
        <dbReference type="Rhea" id="RHEA:15613"/>
        <dbReference type="ChEBI" id="CHEBI:15378"/>
        <dbReference type="ChEBI" id="CHEBI:57540"/>
        <dbReference type="ChEBI" id="CHEBI:57945"/>
        <dbReference type="ChEBI" id="CHEBI:58351"/>
        <dbReference type="ChEBI" id="CHEBI:58827"/>
        <dbReference type="EC" id="1.3.1.76"/>
    </reaction>
</comment>
<dbReference type="EC" id="2.5.1.61" evidence="11"/>
<dbReference type="GO" id="GO:0005737">
    <property type="term" value="C:cytoplasm"/>
    <property type="evidence" value="ECO:0007669"/>
    <property type="project" value="UniProtKB-UniRule"/>
</dbReference>
<dbReference type="Pfam" id="PF03900">
    <property type="entry name" value="Porphobil_deamC"/>
    <property type="match status" value="1"/>
</dbReference>
<keyword evidence="8 11" id="KW-0627">Porphyrin biosynthesis</keyword>
<dbReference type="PANTHER" id="PTHR11557">
    <property type="entry name" value="PORPHOBILINOGEN DEAMINASE"/>
    <property type="match status" value="1"/>
</dbReference>
<dbReference type="OrthoDB" id="9810298at2"/>
<protein>
    <recommendedName>
        <fullName evidence="11">Porphobilinogen deaminase</fullName>
        <shortName evidence="11">PBG</shortName>
        <ecNumber evidence="11">2.5.1.61</ecNumber>
    </recommendedName>
    <alternativeName>
        <fullName evidence="11">Hydroxymethylbilane synthase</fullName>
        <shortName evidence="11">HMBS</shortName>
    </alternativeName>
    <alternativeName>
        <fullName evidence="11">Pre-uroporphyrinogen synthase</fullName>
    </alternativeName>
</protein>
<dbReference type="Gene3D" id="3.40.190.10">
    <property type="entry name" value="Periplasmic binding protein-like II"/>
    <property type="match status" value="2"/>
</dbReference>
<dbReference type="AlphaFoldDB" id="H0ULN2"/>
<dbReference type="InterPro" id="IPR003723">
    <property type="entry name" value="Precorrin-6x_reduct"/>
</dbReference>
<dbReference type="HAMAP" id="MF_00260">
    <property type="entry name" value="Porphobil_deam"/>
    <property type="match status" value="1"/>
</dbReference>
<evidence type="ECO:0000256" key="11">
    <source>
        <dbReference type="HAMAP-Rule" id="MF_00260"/>
    </source>
</evidence>
<feature type="modified residue" description="S-(dipyrrolylmethanemethyl)cysteine" evidence="11">
    <location>
        <position position="656"/>
    </location>
</feature>
<comment type="miscellaneous">
    <text evidence="11">The porphobilinogen subunits are added to the dipyrromethane group.</text>
</comment>
<comment type="subunit">
    <text evidence="4 11">Monomer.</text>
</comment>
<evidence type="ECO:0000256" key="4">
    <source>
        <dbReference type="ARBA" id="ARBA00011245"/>
    </source>
</evidence>
<evidence type="ECO:0000313" key="15">
    <source>
        <dbReference type="Proteomes" id="UP000003806"/>
    </source>
</evidence>
<accession>H0ULN2</accession>
<dbReference type="RefSeq" id="WP_008522311.1">
    <property type="nucleotide sequence ID" value="NZ_CM001376.1"/>
</dbReference>
<keyword evidence="7" id="KW-0520">NAD</keyword>
<evidence type="ECO:0000256" key="8">
    <source>
        <dbReference type="ARBA" id="ARBA00023244"/>
    </source>
</evidence>
<evidence type="ECO:0000256" key="2">
    <source>
        <dbReference type="ARBA" id="ARBA00005010"/>
    </source>
</evidence>
<dbReference type="InterPro" id="IPR036291">
    <property type="entry name" value="NAD(P)-bd_dom_sf"/>
</dbReference>
<dbReference type="InterPro" id="IPR000860">
    <property type="entry name" value="HemC"/>
</dbReference>
<dbReference type="GO" id="GO:0019354">
    <property type="term" value="P:siroheme biosynthetic process"/>
    <property type="evidence" value="ECO:0007669"/>
    <property type="project" value="UniProtKB-UniPathway"/>
</dbReference>
<evidence type="ECO:0000313" key="14">
    <source>
        <dbReference type="EMBL" id="EHM12497.1"/>
    </source>
</evidence>
<reference evidence="14 15" key="1">
    <citation type="submission" date="2011-11" db="EMBL/GenBank/DDBJ databases">
        <title>The Noncontiguous Finished genome of Jonquetella anthropi DSM 22815.</title>
        <authorList>
            <consortium name="US DOE Joint Genome Institute (JGI-PGF)"/>
            <person name="Lucas S."/>
            <person name="Copeland A."/>
            <person name="Lapidus A."/>
            <person name="Glavina del Rio T."/>
            <person name="Dalin E."/>
            <person name="Tice H."/>
            <person name="Bruce D."/>
            <person name="Goodwin L."/>
            <person name="Pitluck S."/>
            <person name="Peters L."/>
            <person name="Mikhailova N."/>
            <person name="Held B."/>
            <person name="Kyrpides N."/>
            <person name="Mavromatis K."/>
            <person name="Ivanova N."/>
            <person name="Markowitz V."/>
            <person name="Cheng J.-F."/>
            <person name="Hugenholtz P."/>
            <person name="Woyke T."/>
            <person name="Wu D."/>
            <person name="Gronow S."/>
            <person name="Wellnitz S."/>
            <person name="Brambilla E."/>
            <person name="Klenk H.-P."/>
            <person name="Eisen J.A."/>
        </authorList>
    </citation>
    <scope>NUCLEOTIDE SEQUENCE [LARGE SCALE GENOMIC DNA]</scope>
    <source>
        <strain evidence="14 15">DSM 22815</strain>
    </source>
</reference>
<dbReference type="PRINTS" id="PR00151">
    <property type="entry name" value="PORPHBDMNASE"/>
</dbReference>
<dbReference type="EMBL" id="CM001376">
    <property type="protein sequence ID" value="EHM12497.1"/>
    <property type="molecule type" value="Genomic_DNA"/>
</dbReference>
<evidence type="ECO:0000256" key="10">
    <source>
        <dbReference type="ARBA" id="ARBA00048169"/>
    </source>
</evidence>
<comment type="function">
    <text evidence="1 11">Tetrapolymerization of the monopyrrole PBG into the hydroxymethylbilane pre-uroporphyrinogen in several discrete steps.</text>
</comment>
<dbReference type="NCBIfam" id="TIGR01470">
    <property type="entry name" value="cysG_Nterm"/>
    <property type="match status" value="1"/>
</dbReference>
<dbReference type="eggNOG" id="COG2099">
    <property type="taxonomic scope" value="Bacteria"/>
</dbReference>
<feature type="domain" description="Porphobilinogen deaminase C-terminal" evidence="13">
    <location>
        <begin position="640"/>
        <end position="703"/>
    </location>
</feature>
<comment type="cofactor">
    <cofactor evidence="11">
        <name>dipyrromethane</name>
        <dbReference type="ChEBI" id="CHEBI:60342"/>
    </cofactor>
    <text evidence="11">Binds 1 dipyrromethane group covalently.</text>
</comment>
<feature type="domain" description="Porphobilinogen deaminase N-terminal" evidence="12">
    <location>
        <begin position="426"/>
        <end position="620"/>
    </location>
</feature>
<comment type="pathway">
    <text evidence="2">Porphyrin-containing compound metabolism; siroheme biosynthesis; sirohydrochlorin from precorrin-2: step 1/1.</text>
</comment>
<evidence type="ECO:0000256" key="6">
    <source>
        <dbReference type="ARBA" id="ARBA00023002"/>
    </source>
</evidence>
<comment type="catalytic activity">
    <reaction evidence="10 11">
        <text>4 porphobilinogen + H2O = hydroxymethylbilane + 4 NH4(+)</text>
        <dbReference type="Rhea" id="RHEA:13185"/>
        <dbReference type="ChEBI" id="CHEBI:15377"/>
        <dbReference type="ChEBI" id="CHEBI:28938"/>
        <dbReference type="ChEBI" id="CHEBI:57845"/>
        <dbReference type="ChEBI" id="CHEBI:58126"/>
        <dbReference type="EC" id="2.5.1.61"/>
    </reaction>
</comment>
<dbReference type="NCBIfam" id="TIGR00715">
    <property type="entry name" value="precor6x_red"/>
    <property type="match status" value="1"/>
</dbReference>
<dbReference type="Pfam" id="PF02571">
    <property type="entry name" value="CbiJ"/>
    <property type="match status" value="1"/>
</dbReference>
<organism evidence="14 15">
    <name type="scientific">Jonquetella anthropi DSM 22815</name>
    <dbReference type="NCBI Taxonomy" id="885272"/>
    <lineage>
        <taxon>Bacteria</taxon>
        <taxon>Thermotogati</taxon>
        <taxon>Synergistota</taxon>
        <taxon>Synergistia</taxon>
        <taxon>Synergistales</taxon>
        <taxon>Dethiosulfovibrionaceae</taxon>
        <taxon>Jonquetella</taxon>
    </lineage>
</organism>
<evidence type="ECO:0000259" key="12">
    <source>
        <dbReference type="Pfam" id="PF01379"/>
    </source>
</evidence>
<dbReference type="InterPro" id="IPR006367">
    <property type="entry name" value="Sirohaem_synthase_N"/>
</dbReference>
<dbReference type="InterPro" id="IPR036803">
    <property type="entry name" value="Porphobilinogen_deaminase_C_sf"/>
</dbReference>
<dbReference type="FunFam" id="3.40.190.10:FF:000005">
    <property type="entry name" value="Porphobilinogen deaminase"/>
    <property type="match status" value="1"/>
</dbReference>
<evidence type="ECO:0000256" key="9">
    <source>
        <dbReference type="ARBA" id="ARBA00047561"/>
    </source>
</evidence>
<dbReference type="STRING" id="885272.JonanDRAFT_0062"/>
<keyword evidence="5 11" id="KW-0808">Transferase</keyword>
<dbReference type="SUPFAM" id="SSF54782">
    <property type="entry name" value="Porphobilinogen deaminase (hydroxymethylbilane synthase), C-terminal domain"/>
    <property type="match status" value="1"/>
</dbReference>
<evidence type="ECO:0000256" key="7">
    <source>
        <dbReference type="ARBA" id="ARBA00023027"/>
    </source>
</evidence>
<dbReference type="GO" id="GO:0004418">
    <property type="term" value="F:hydroxymethylbilane synthase activity"/>
    <property type="evidence" value="ECO:0007669"/>
    <property type="project" value="UniProtKB-UniRule"/>
</dbReference>
<dbReference type="GO" id="GO:0006782">
    <property type="term" value="P:protoporphyrinogen IX biosynthetic process"/>
    <property type="evidence" value="ECO:0007669"/>
    <property type="project" value="UniProtKB-UniRule"/>
</dbReference>
<dbReference type="SUPFAM" id="SSF51735">
    <property type="entry name" value="NAD(P)-binding Rossmann-fold domains"/>
    <property type="match status" value="1"/>
</dbReference>
<comment type="similarity">
    <text evidence="3 11">Belongs to the HMBS family.</text>
</comment>
<dbReference type="InterPro" id="IPR022418">
    <property type="entry name" value="Porphobilinogen_deaminase_C"/>
</dbReference>
<dbReference type="Gene3D" id="3.40.50.720">
    <property type="entry name" value="NAD(P)-binding Rossmann-like Domain"/>
    <property type="match status" value="1"/>
</dbReference>
<evidence type="ECO:0000259" key="13">
    <source>
        <dbReference type="Pfam" id="PF03900"/>
    </source>
</evidence>
<dbReference type="UniPathway" id="UPA00262">
    <property type="reaction ID" value="UER00222"/>
</dbReference>
<dbReference type="Pfam" id="PF13241">
    <property type="entry name" value="NAD_binding_7"/>
    <property type="match status" value="1"/>
</dbReference>
<dbReference type="eggNOG" id="COG0181">
    <property type="taxonomic scope" value="Bacteria"/>
</dbReference>
<keyword evidence="15" id="KW-1185">Reference proteome</keyword>
<dbReference type="GO" id="GO:0043115">
    <property type="term" value="F:precorrin-2 dehydrogenase activity"/>
    <property type="evidence" value="ECO:0007669"/>
    <property type="project" value="UniProtKB-EC"/>
</dbReference>
<evidence type="ECO:0000256" key="1">
    <source>
        <dbReference type="ARBA" id="ARBA00002869"/>
    </source>
</evidence>
<dbReference type="Gene3D" id="3.30.160.40">
    <property type="entry name" value="Porphobilinogen deaminase, C-terminal domain"/>
    <property type="match status" value="1"/>
</dbReference>
<dbReference type="SUPFAM" id="SSF53850">
    <property type="entry name" value="Periplasmic binding protein-like II"/>
    <property type="match status" value="1"/>
</dbReference>
<evidence type="ECO:0000256" key="3">
    <source>
        <dbReference type="ARBA" id="ARBA00005638"/>
    </source>
</evidence>
<name>H0ULN2_9BACT</name>
<dbReference type="HOGENOM" id="CLU_386749_0_0_0"/>
<dbReference type="GO" id="GO:0016994">
    <property type="term" value="F:precorrin-6A reductase activity"/>
    <property type="evidence" value="ECO:0007669"/>
    <property type="project" value="InterPro"/>
</dbReference>
<dbReference type="Pfam" id="PF01379">
    <property type="entry name" value="Porphobil_deam"/>
    <property type="match status" value="1"/>
</dbReference>
<proteinExistence type="inferred from homology"/>
<dbReference type="UniPathway" id="UPA00148"/>
<keyword evidence="6" id="KW-0560">Oxidoreductase</keyword>
<gene>
    <name evidence="11" type="primary">hemC</name>
    <name evidence="14" type="ORF">JonanDRAFT_0062</name>
</gene>